<evidence type="ECO:0000256" key="3">
    <source>
        <dbReference type="ARBA" id="ARBA00022679"/>
    </source>
</evidence>
<evidence type="ECO:0000313" key="8">
    <source>
        <dbReference type="EMBL" id="TWT90949.1"/>
    </source>
</evidence>
<dbReference type="InterPro" id="IPR010624">
    <property type="entry name" value="KaiC_dom"/>
</dbReference>
<comment type="caution">
    <text evidence="8">The sequence shown here is derived from an EMBL/GenBank/DDBJ whole genome shotgun (WGS) entry which is preliminary data.</text>
</comment>
<evidence type="ECO:0000256" key="4">
    <source>
        <dbReference type="ARBA" id="ARBA00022737"/>
    </source>
</evidence>
<protein>
    <recommendedName>
        <fullName evidence="1">non-specific serine/threonine protein kinase</fullName>
        <ecNumber evidence="1">2.7.11.1</ecNumber>
    </recommendedName>
</protein>
<dbReference type="PANTHER" id="PTHR42926:SF1">
    <property type="entry name" value="CIRCADIAN CLOCK OSCILLATOR PROTEIN KAIC 1"/>
    <property type="match status" value="1"/>
</dbReference>
<dbReference type="AlphaFoldDB" id="A0A5C5ZU47"/>
<evidence type="ECO:0000259" key="7">
    <source>
        <dbReference type="PROSITE" id="PS51146"/>
    </source>
</evidence>
<dbReference type="Proteomes" id="UP000315440">
    <property type="component" value="Unassembled WGS sequence"/>
</dbReference>
<dbReference type="EC" id="2.7.11.1" evidence="1"/>
<evidence type="ECO:0000256" key="5">
    <source>
        <dbReference type="ARBA" id="ARBA00022777"/>
    </source>
</evidence>
<dbReference type="InterPro" id="IPR051347">
    <property type="entry name" value="Circadian_clock_KaiC-rel"/>
</dbReference>
<dbReference type="Gene3D" id="3.40.50.300">
    <property type="entry name" value="P-loop containing nucleotide triphosphate hydrolases"/>
    <property type="match status" value="2"/>
</dbReference>
<gene>
    <name evidence="8" type="primary">kaiC</name>
    <name evidence="8" type="ORF">Mal64_13480</name>
</gene>
<keyword evidence="9" id="KW-1185">Reference proteome</keyword>
<reference evidence="8 9" key="1">
    <citation type="submission" date="2019-02" db="EMBL/GenBank/DDBJ databases">
        <title>Deep-cultivation of Planctomycetes and their phenomic and genomic characterization uncovers novel biology.</title>
        <authorList>
            <person name="Wiegand S."/>
            <person name="Jogler M."/>
            <person name="Boedeker C."/>
            <person name="Pinto D."/>
            <person name="Vollmers J."/>
            <person name="Rivas-Marin E."/>
            <person name="Kohn T."/>
            <person name="Peeters S.H."/>
            <person name="Heuer A."/>
            <person name="Rast P."/>
            <person name="Oberbeckmann S."/>
            <person name="Bunk B."/>
            <person name="Jeske O."/>
            <person name="Meyerdierks A."/>
            <person name="Storesund J.E."/>
            <person name="Kallscheuer N."/>
            <person name="Luecker S."/>
            <person name="Lage O.M."/>
            <person name="Pohl T."/>
            <person name="Merkel B.J."/>
            <person name="Hornburger P."/>
            <person name="Mueller R.-W."/>
            <person name="Bruemmer F."/>
            <person name="Labrenz M."/>
            <person name="Spormann A.M."/>
            <person name="Op Den Camp H."/>
            <person name="Overmann J."/>
            <person name="Amann R."/>
            <person name="Jetten M.S.M."/>
            <person name="Mascher T."/>
            <person name="Medema M.H."/>
            <person name="Devos D.P."/>
            <person name="Kaster A.-K."/>
            <person name="Ovreas L."/>
            <person name="Rohde M."/>
            <person name="Galperin M.Y."/>
            <person name="Jogler C."/>
        </authorList>
    </citation>
    <scope>NUCLEOTIDE SEQUENCE [LARGE SCALE GENOMIC DNA]</scope>
    <source>
        <strain evidence="8 9">Mal64</strain>
    </source>
</reference>
<keyword evidence="6" id="KW-0378">Hydrolase</keyword>
<proteinExistence type="predicted"/>
<evidence type="ECO:0000256" key="6">
    <source>
        <dbReference type="ARBA" id="ARBA00022801"/>
    </source>
</evidence>
<dbReference type="GO" id="GO:0005524">
    <property type="term" value="F:ATP binding"/>
    <property type="evidence" value="ECO:0007669"/>
    <property type="project" value="InterPro"/>
</dbReference>
<evidence type="ECO:0000313" key="9">
    <source>
        <dbReference type="Proteomes" id="UP000315440"/>
    </source>
</evidence>
<feature type="domain" description="KaiC" evidence="7">
    <location>
        <begin position="6"/>
        <end position="245"/>
    </location>
</feature>
<dbReference type="PANTHER" id="PTHR42926">
    <property type="match status" value="1"/>
</dbReference>
<evidence type="ECO:0000256" key="2">
    <source>
        <dbReference type="ARBA" id="ARBA00022553"/>
    </source>
</evidence>
<name>A0A5C5ZU47_9BACT</name>
<sequence length="503" mass="55224">MDNPTTDISTGNATLDAILGGGLTGNRIYLLDGNPGTGKTTLGLQFLLDGASRGEKGLYVSLSETKHELDAIADSHGWSLDEIDIYELVDPAESLDAESQYTMFQPSEVELGETTRRMLDRVESLNPRRVVLDSLSELRLLAQNPLRYRRQILALKQFFVGRDCTAVFLDDKTSPDNDLQLQSIAHGVISLDRMPAEFGDERRRLRVVKFRGRKFVGGWHDYEIERGGVTIYPRIAASYNELPPNEFGKLLSGNESLDRLLGDGIEPGTSTLMLGPAGVGKSSCSTLFAATACGRGERAVVFVFDESKRTLCLRSKGLGMDLTKFEEEGLLEIHQVNPGAVSPGHFAEMVRQAIKPRADGSRVSLVVIDSLNGYLSSMPEERFLQVQMHELLHYLGSCGVSTFLVVAQHGMLGHAMQTPVDASYLADTVILFRYFESAGSIRQAISVVKKRDGGHERSIREFHMSDGQIKVGEPLSNFHGVLAGTPTYTGDKADLIKPRDGDE</sequence>
<keyword evidence="2" id="KW-0597">Phosphoprotein</keyword>
<dbReference type="OrthoDB" id="9783783at2"/>
<dbReference type="PROSITE" id="PS51146">
    <property type="entry name" value="KAIC"/>
    <property type="match status" value="2"/>
</dbReference>
<dbReference type="SUPFAM" id="SSF52540">
    <property type="entry name" value="P-loop containing nucleoside triphosphate hydrolases"/>
    <property type="match status" value="2"/>
</dbReference>
<dbReference type="Pfam" id="PF06745">
    <property type="entry name" value="ATPase"/>
    <property type="match status" value="2"/>
</dbReference>
<dbReference type="RefSeq" id="WP_146398270.1">
    <property type="nucleotide sequence ID" value="NZ_SJPQ01000001.1"/>
</dbReference>
<organism evidence="8 9">
    <name type="scientific">Pseudobythopirellula maris</name>
    <dbReference type="NCBI Taxonomy" id="2527991"/>
    <lineage>
        <taxon>Bacteria</taxon>
        <taxon>Pseudomonadati</taxon>
        <taxon>Planctomycetota</taxon>
        <taxon>Planctomycetia</taxon>
        <taxon>Pirellulales</taxon>
        <taxon>Lacipirellulaceae</taxon>
        <taxon>Pseudobythopirellula</taxon>
    </lineage>
</organism>
<feature type="domain" description="KaiC" evidence="7">
    <location>
        <begin position="248"/>
        <end position="485"/>
    </location>
</feature>
<dbReference type="PIRSF" id="PIRSF039117">
    <property type="entry name" value="KaiC"/>
    <property type="match status" value="1"/>
</dbReference>
<dbReference type="InterPro" id="IPR030665">
    <property type="entry name" value="KaiC"/>
</dbReference>
<dbReference type="CDD" id="cd19488">
    <property type="entry name" value="KaiC-like_N"/>
    <property type="match status" value="1"/>
</dbReference>
<keyword evidence="5 8" id="KW-0418">Kinase</keyword>
<dbReference type="GO" id="GO:0016787">
    <property type="term" value="F:hydrolase activity"/>
    <property type="evidence" value="ECO:0007669"/>
    <property type="project" value="UniProtKB-KW"/>
</dbReference>
<keyword evidence="3 8" id="KW-0808">Transferase</keyword>
<dbReference type="EMBL" id="SJPQ01000001">
    <property type="protein sequence ID" value="TWT90949.1"/>
    <property type="molecule type" value="Genomic_DNA"/>
</dbReference>
<dbReference type="InterPro" id="IPR027417">
    <property type="entry name" value="P-loop_NTPase"/>
</dbReference>
<evidence type="ECO:0000256" key="1">
    <source>
        <dbReference type="ARBA" id="ARBA00012513"/>
    </source>
</evidence>
<dbReference type="GO" id="GO:0004674">
    <property type="term" value="F:protein serine/threonine kinase activity"/>
    <property type="evidence" value="ECO:0007669"/>
    <property type="project" value="UniProtKB-EC"/>
</dbReference>
<accession>A0A5C5ZU47</accession>
<dbReference type="PRINTS" id="PR01874">
    <property type="entry name" value="DNAREPAIRADA"/>
</dbReference>
<dbReference type="InterPro" id="IPR014774">
    <property type="entry name" value="KaiC-like_dom"/>
</dbReference>
<keyword evidence="4" id="KW-0677">Repeat</keyword>